<dbReference type="PANTHER" id="PTHR21016:SF25">
    <property type="entry name" value="TM2 DOMAIN-CONTAINING PROTEIN DDB_G0277895-RELATED"/>
    <property type="match status" value="1"/>
</dbReference>
<accession>A0A836CJ53</accession>
<dbReference type="Pfam" id="PF05154">
    <property type="entry name" value="TM2"/>
    <property type="match status" value="1"/>
</dbReference>
<dbReference type="Proteomes" id="UP000664859">
    <property type="component" value="Unassembled WGS sequence"/>
</dbReference>
<feature type="transmembrane region" description="Helical" evidence="6">
    <location>
        <begin position="27"/>
        <end position="46"/>
    </location>
</feature>
<evidence type="ECO:0000256" key="2">
    <source>
        <dbReference type="ARBA" id="ARBA00008284"/>
    </source>
</evidence>
<evidence type="ECO:0000256" key="6">
    <source>
        <dbReference type="SAM" id="Phobius"/>
    </source>
</evidence>
<evidence type="ECO:0000256" key="4">
    <source>
        <dbReference type="ARBA" id="ARBA00022989"/>
    </source>
</evidence>
<proteinExistence type="inferred from homology"/>
<evidence type="ECO:0000256" key="1">
    <source>
        <dbReference type="ARBA" id="ARBA00004141"/>
    </source>
</evidence>
<evidence type="ECO:0000313" key="8">
    <source>
        <dbReference type="EMBL" id="KAG5185471.1"/>
    </source>
</evidence>
<keyword evidence="9" id="KW-1185">Reference proteome</keyword>
<protein>
    <recommendedName>
        <fullName evidence="7">TM2 domain-containing protein</fullName>
    </recommendedName>
</protein>
<name>A0A836CJ53_9STRA</name>
<keyword evidence="5 6" id="KW-0472">Membrane</keyword>
<comment type="similarity">
    <text evidence="2">Belongs to the TM2 family.</text>
</comment>
<feature type="non-terminal residue" evidence="8">
    <location>
        <position position="95"/>
    </location>
</feature>
<evidence type="ECO:0000313" key="9">
    <source>
        <dbReference type="Proteomes" id="UP000664859"/>
    </source>
</evidence>
<dbReference type="GO" id="GO:0016020">
    <property type="term" value="C:membrane"/>
    <property type="evidence" value="ECO:0007669"/>
    <property type="project" value="UniProtKB-SubCell"/>
</dbReference>
<reference evidence="8" key="1">
    <citation type="submission" date="2021-02" db="EMBL/GenBank/DDBJ databases">
        <title>First Annotated Genome of the Yellow-green Alga Tribonema minus.</title>
        <authorList>
            <person name="Mahan K.M."/>
        </authorList>
    </citation>
    <scope>NUCLEOTIDE SEQUENCE</scope>
    <source>
        <strain evidence="8">UTEX B ZZ1240</strain>
    </source>
</reference>
<evidence type="ECO:0000259" key="7">
    <source>
        <dbReference type="Pfam" id="PF05154"/>
    </source>
</evidence>
<sequence length="95" mass="10698">CECDGSYITHEPDPQTSICNYHQKSQLTTFLISFFVGCLGVDWFYLAVGNPWYIVAGVVKLITAGGFGIWWLVDFIRVLVNAFPDGNDVPLYENM</sequence>
<keyword evidence="4 6" id="KW-1133">Transmembrane helix</keyword>
<keyword evidence="3 6" id="KW-0812">Transmembrane</keyword>
<gene>
    <name evidence="8" type="ORF">JKP88DRAFT_135414</name>
</gene>
<dbReference type="OrthoDB" id="408511at2759"/>
<feature type="transmembrane region" description="Helical" evidence="6">
    <location>
        <begin position="52"/>
        <end position="73"/>
    </location>
</feature>
<comment type="caution">
    <text evidence="8">The sequence shown here is derived from an EMBL/GenBank/DDBJ whole genome shotgun (WGS) entry which is preliminary data.</text>
</comment>
<dbReference type="PANTHER" id="PTHR21016">
    <property type="entry name" value="BETA-AMYLOID BINDING PROTEIN-RELATED"/>
    <property type="match status" value="1"/>
</dbReference>
<evidence type="ECO:0000256" key="3">
    <source>
        <dbReference type="ARBA" id="ARBA00022692"/>
    </source>
</evidence>
<comment type="subcellular location">
    <subcellularLocation>
        <location evidence="1">Membrane</location>
        <topology evidence="1">Multi-pass membrane protein</topology>
    </subcellularLocation>
</comment>
<dbReference type="InterPro" id="IPR050932">
    <property type="entry name" value="TM2D1-3-like"/>
</dbReference>
<organism evidence="8 9">
    <name type="scientific">Tribonema minus</name>
    <dbReference type="NCBI Taxonomy" id="303371"/>
    <lineage>
        <taxon>Eukaryota</taxon>
        <taxon>Sar</taxon>
        <taxon>Stramenopiles</taxon>
        <taxon>Ochrophyta</taxon>
        <taxon>PX clade</taxon>
        <taxon>Xanthophyceae</taxon>
        <taxon>Tribonematales</taxon>
        <taxon>Tribonemataceae</taxon>
        <taxon>Tribonema</taxon>
    </lineage>
</organism>
<feature type="domain" description="TM2" evidence="7">
    <location>
        <begin position="23"/>
        <end position="76"/>
    </location>
</feature>
<feature type="non-terminal residue" evidence="8">
    <location>
        <position position="1"/>
    </location>
</feature>
<evidence type="ECO:0000256" key="5">
    <source>
        <dbReference type="ARBA" id="ARBA00023136"/>
    </source>
</evidence>
<dbReference type="AlphaFoldDB" id="A0A836CJ53"/>
<dbReference type="InterPro" id="IPR007829">
    <property type="entry name" value="TM2"/>
</dbReference>
<dbReference type="EMBL" id="JAFCMP010000131">
    <property type="protein sequence ID" value="KAG5185471.1"/>
    <property type="molecule type" value="Genomic_DNA"/>
</dbReference>